<gene>
    <name evidence="1" type="ORF">R3P38DRAFT_3193792</name>
</gene>
<reference evidence="1 2" key="1">
    <citation type="journal article" date="2024" name="J Genomics">
        <title>Draft genome sequencing and assembly of Favolaschia claudopus CIRM-BRFM 2984 isolated from oak limbs.</title>
        <authorList>
            <person name="Navarro D."/>
            <person name="Drula E."/>
            <person name="Chaduli D."/>
            <person name="Cazenave R."/>
            <person name="Ahrendt S."/>
            <person name="Wang J."/>
            <person name="Lipzen A."/>
            <person name="Daum C."/>
            <person name="Barry K."/>
            <person name="Grigoriev I.V."/>
            <person name="Favel A."/>
            <person name="Rosso M.N."/>
            <person name="Martin F."/>
        </authorList>
    </citation>
    <scope>NUCLEOTIDE SEQUENCE [LARGE SCALE GENOMIC DNA]</scope>
    <source>
        <strain evidence="1 2">CIRM-BRFM 2984</strain>
    </source>
</reference>
<comment type="caution">
    <text evidence="1">The sequence shown here is derived from an EMBL/GenBank/DDBJ whole genome shotgun (WGS) entry which is preliminary data.</text>
</comment>
<evidence type="ECO:0000313" key="2">
    <source>
        <dbReference type="Proteomes" id="UP001362999"/>
    </source>
</evidence>
<dbReference type="AlphaFoldDB" id="A0AAW0BE27"/>
<evidence type="ECO:0008006" key="3">
    <source>
        <dbReference type="Google" id="ProtNLM"/>
    </source>
</evidence>
<name>A0AAW0BE27_9AGAR</name>
<evidence type="ECO:0000313" key="1">
    <source>
        <dbReference type="EMBL" id="KAK7024873.1"/>
    </source>
</evidence>
<dbReference type="Proteomes" id="UP001362999">
    <property type="component" value="Unassembled WGS sequence"/>
</dbReference>
<keyword evidence="2" id="KW-1185">Reference proteome</keyword>
<organism evidence="1 2">
    <name type="scientific">Favolaschia claudopus</name>
    <dbReference type="NCBI Taxonomy" id="2862362"/>
    <lineage>
        <taxon>Eukaryota</taxon>
        <taxon>Fungi</taxon>
        <taxon>Dikarya</taxon>
        <taxon>Basidiomycota</taxon>
        <taxon>Agaricomycotina</taxon>
        <taxon>Agaricomycetes</taxon>
        <taxon>Agaricomycetidae</taxon>
        <taxon>Agaricales</taxon>
        <taxon>Marasmiineae</taxon>
        <taxon>Mycenaceae</taxon>
        <taxon>Favolaschia</taxon>
    </lineage>
</organism>
<dbReference type="EMBL" id="JAWWNJ010000034">
    <property type="protein sequence ID" value="KAK7024873.1"/>
    <property type="molecule type" value="Genomic_DNA"/>
</dbReference>
<accession>A0AAW0BE27</accession>
<protein>
    <recommendedName>
        <fullName evidence="3">Zn(2)-C6 fungal-type domain-containing protein</fullName>
    </recommendedName>
</protein>
<proteinExistence type="predicted"/>
<sequence>MYTPSADVSMPPLHLIRRSRPLPSPPKLSTSAILNEFAPPPPFPLPRSVKLVFDELFPPGFVFPALPSIFDDVLCIWTSGKDGPMIGTVSLQPLPMNDPDVLAMTEFRIVSNPRCAHCTQFDRTCRFQSAGASCPACVHYGHECSWTTPTFFLGVLTYQRNAYFKASRRALTIRLLERQLDAKWFDDEFSVAMTAFYRAAQGAIDLFHNNSKITRRLAKQSYEDVAASADVTSASRLLFSATADNYDPIVTKVLRARLFPLL</sequence>